<dbReference type="NCBIfam" id="TIGR01662">
    <property type="entry name" value="HAD-SF-IIIA"/>
    <property type="match status" value="1"/>
</dbReference>
<dbReference type="STRING" id="1120976.SAMN03080606_00822"/>
<dbReference type="InterPro" id="IPR036412">
    <property type="entry name" value="HAD-like_sf"/>
</dbReference>
<evidence type="ECO:0000313" key="2">
    <source>
        <dbReference type="Proteomes" id="UP000198636"/>
    </source>
</evidence>
<dbReference type="SFLD" id="SFLDS00003">
    <property type="entry name" value="Haloacid_Dehalogenase"/>
    <property type="match status" value="1"/>
</dbReference>
<dbReference type="InterPro" id="IPR006549">
    <property type="entry name" value="HAD-SF_hydro_IIIA"/>
</dbReference>
<gene>
    <name evidence="1" type="ORF">SAMN03080606_00822</name>
</gene>
<dbReference type="PRINTS" id="PR00413">
    <property type="entry name" value="HADHALOGNASE"/>
</dbReference>
<dbReference type="GO" id="GO:0006281">
    <property type="term" value="P:DNA repair"/>
    <property type="evidence" value="ECO:0007669"/>
    <property type="project" value="TreeGrafter"/>
</dbReference>
<dbReference type="InterPro" id="IPR041492">
    <property type="entry name" value="HAD_2"/>
</dbReference>
<dbReference type="InterPro" id="IPR023214">
    <property type="entry name" value="HAD_sf"/>
</dbReference>
<name>A0A1G5D7N2_9FIRM</name>
<dbReference type="SFLD" id="SFLDG01129">
    <property type="entry name" value="C1.5:_HAD__Beta-PGM__Phosphata"/>
    <property type="match status" value="1"/>
</dbReference>
<dbReference type="PANTHER" id="PTHR43434:SF13">
    <property type="entry name" value="PHOSPHOGLYCOLATE PHOSPHATASE"/>
    <property type="match status" value="1"/>
</dbReference>
<dbReference type="Gene3D" id="1.10.150.240">
    <property type="entry name" value="Putative phosphatase, domain 2"/>
    <property type="match status" value="1"/>
</dbReference>
<proteinExistence type="predicted"/>
<dbReference type="NCBIfam" id="TIGR01549">
    <property type="entry name" value="HAD-SF-IA-v1"/>
    <property type="match status" value="1"/>
</dbReference>
<keyword evidence="2" id="KW-1185">Reference proteome</keyword>
<dbReference type="GO" id="GO:0005829">
    <property type="term" value="C:cytosol"/>
    <property type="evidence" value="ECO:0007669"/>
    <property type="project" value="TreeGrafter"/>
</dbReference>
<evidence type="ECO:0000313" key="1">
    <source>
        <dbReference type="EMBL" id="SCY10636.1"/>
    </source>
</evidence>
<sequence length="206" mass="24075">MIKYIIFDFDGTLVDSMEIGITAINKLAEKYKFKKLKHEEVEHLRGLSIPEISKYVNFPIYKIPIVAVEFYSLYKNLMKDLVLFDDMKESLEKLKKKGYELAIISSNSENNIREFLRNQGVRGIREVICSSNIFGKDKMIKRFLKEYKLKKSEVIYVGDEHRDIVACKATGIKIIWVSWGFDTIDIVKDMKPDYIINSPKEIFDIV</sequence>
<dbReference type="Proteomes" id="UP000198636">
    <property type="component" value="Unassembled WGS sequence"/>
</dbReference>
<accession>A0A1G5D7N2</accession>
<organism evidence="1 2">
    <name type="scientific">Alkaliphilus peptidifermentans DSM 18978</name>
    <dbReference type="NCBI Taxonomy" id="1120976"/>
    <lineage>
        <taxon>Bacteria</taxon>
        <taxon>Bacillati</taxon>
        <taxon>Bacillota</taxon>
        <taxon>Clostridia</taxon>
        <taxon>Peptostreptococcales</taxon>
        <taxon>Natronincolaceae</taxon>
        <taxon>Alkaliphilus</taxon>
    </lineage>
</organism>
<dbReference type="Gene3D" id="3.40.50.1000">
    <property type="entry name" value="HAD superfamily/HAD-like"/>
    <property type="match status" value="1"/>
</dbReference>
<dbReference type="RefSeq" id="WP_091540282.1">
    <property type="nucleotide sequence ID" value="NZ_FMUS01000004.1"/>
</dbReference>
<dbReference type="AlphaFoldDB" id="A0A1G5D7N2"/>
<dbReference type="InterPro" id="IPR050155">
    <property type="entry name" value="HAD-like_hydrolase_sf"/>
</dbReference>
<dbReference type="EMBL" id="FMUS01000004">
    <property type="protein sequence ID" value="SCY10636.1"/>
    <property type="molecule type" value="Genomic_DNA"/>
</dbReference>
<dbReference type="SUPFAM" id="SSF56784">
    <property type="entry name" value="HAD-like"/>
    <property type="match status" value="1"/>
</dbReference>
<dbReference type="Pfam" id="PF13419">
    <property type="entry name" value="HAD_2"/>
    <property type="match status" value="1"/>
</dbReference>
<dbReference type="InterPro" id="IPR006439">
    <property type="entry name" value="HAD-SF_hydro_IA"/>
</dbReference>
<protein>
    <submittedName>
        <fullName evidence="1">Phosphoglycolate phosphatase</fullName>
    </submittedName>
</protein>
<dbReference type="InterPro" id="IPR023198">
    <property type="entry name" value="PGP-like_dom2"/>
</dbReference>
<reference evidence="1 2" key="1">
    <citation type="submission" date="2016-10" db="EMBL/GenBank/DDBJ databases">
        <authorList>
            <person name="de Groot N.N."/>
        </authorList>
    </citation>
    <scope>NUCLEOTIDE SEQUENCE [LARGE SCALE GENOMIC DNA]</scope>
    <source>
        <strain evidence="1 2">DSM 18978</strain>
    </source>
</reference>
<dbReference type="OrthoDB" id="9807630at2"/>
<dbReference type="PANTHER" id="PTHR43434">
    <property type="entry name" value="PHOSPHOGLYCOLATE PHOSPHATASE"/>
    <property type="match status" value="1"/>
</dbReference>
<dbReference type="GO" id="GO:0008967">
    <property type="term" value="F:phosphoglycolate phosphatase activity"/>
    <property type="evidence" value="ECO:0007669"/>
    <property type="project" value="TreeGrafter"/>
</dbReference>